<reference evidence="9 10" key="1">
    <citation type="journal article" date="2013" name="Genome Biol.">
        <title>Draft genome of the mountain pine beetle, Dendroctonus ponderosae Hopkins, a major forest pest.</title>
        <authorList>
            <person name="Keeling C.I."/>
            <person name="Yuen M.M."/>
            <person name="Liao N.Y."/>
            <person name="Docking T.R."/>
            <person name="Chan S.K."/>
            <person name="Taylor G.A."/>
            <person name="Palmquist D.L."/>
            <person name="Jackman S.D."/>
            <person name="Nguyen A."/>
            <person name="Li M."/>
            <person name="Henderson H."/>
            <person name="Janes J.K."/>
            <person name="Zhao Y."/>
            <person name="Pandoh P."/>
            <person name="Moore R."/>
            <person name="Sperling F.A."/>
            <person name="Huber D.P."/>
            <person name="Birol I."/>
            <person name="Jones S.J."/>
            <person name="Bohlmann J."/>
        </authorList>
    </citation>
    <scope>NUCLEOTIDE SEQUENCE</scope>
</reference>
<evidence type="ECO:0000256" key="1">
    <source>
        <dbReference type="ARBA" id="ARBA00004123"/>
    </source>
</evidence>
<dbReference type="PANTHER" id="PTHR13026">
    <property type="entry name" value="NNP-1 PROTEIN NOVEL NUCLEAR PROTEIN 1 NOP52"/>
    <property type="match status" value="1"/>
</dbReference>
<reference evidence="8" key="2">
    <citation type="submission" date="2024-08" db="UniProtKB">
        <authorList>
            <consortium name="EnsemblMetazoa"/>
        </authorList>
    </citation>
    <scope>IDENTIFICATION</scope>
</reference>
<feature type="region of interest" description="Disordered" evidence="5">
    <location>
        <begin position="340"/>
        <end position="399"/>
    </location>
</feature>
<gene>
    <name evidence="7" type="ORF">D910_07208</name>
    <name evidence="6" type="ORF">YQE_05501</name>
</gene>
<evidence type="ECO:0000313" key="9">
    <source>
        <dbReference type="Proteomes" id="UP000019118"/>
    </source>
</evidence>
<evidence type="ECO:0000313" key="8">
    <source>
        <dbReference type="EnsemblMetazoa" id="XP_019758378.1"/>
    </source>
</evidence>
<evidence type="ECO:0000313" key="6">
    <source>
        <dbReference type="EMBL" id="ENN78016.1"/>
    </source>
</evidence>
<evidence type="ECO:0000256" key="5">
    <source>
        <dbReference type="SAM" id="MobiDB-lite"/>
    </source>
</evidence>
<feature type="region of interest" description="Disordered" evidence="5">
    <location>
        <begin position="423"/>
        <end position="503"/>
    </location>
</feature>
<dbReference type="OrthoDB" id="2019504at2759"/>
<dbReference type="AlphaFoldDB" id="N6UBI5"/>
<sequence length="510" mass="58344">MAVLGPHEAAPAKDTLLLAQDLNYAKHLAANDENERRRALKYLKKYLDQRSKACPLSEESLQVLWKGLFFTMWMSDLPLVQEECAESIAHLMHALPLAEAMRFFKEGLTMLQNEWQGIDQLRLNKFLMLVRRLLRQALVALKGNNFRKQSNDLFAAALEETVLRSGDAAPLGLVMHFTEVFLEEVAKIADGKLQPSRTIDLLKPFVRLLAFAQDKRVIDWVVKFIFTHLMKQHKLGLEYQEKYRVWKQQGFAGSINQVQKVLVEDEGDEAPQPSRELDPRAGRVDVELPPILFNAKELAEALQQPKGDPRTSKRTRTQLNVWAAKFLKLHSGVYPLGLKKLPQSSRKRKGDGDVDMNPTRAAKRLIRFEQRLMGQPRKRPRTRERPPKAPAKKRRIEKKQPIKGDFVIKHDWGVWHVSAAEPLKRPQAPPSKLRGKGRVAKPLHSPSGPRRKRVVINTRLNSSQNITEHIQKVQASPQPPWDSTRKPGKPVLKSPVRPSPINPFYKLRTV</sequence>
<dbReference type="HOGENOM" id="CLU_021225_0_0_1"/>
<dbReference type="STRING" id="77166.N6UBI5"/>
<dbReference type="KEGG" id="dpa:109536553"/>
<dbReference type="GO" id="GO:0030688">
    <property type="term" value="C:preribosome, small subunit precursor"/>
    <property type="evidence" value="ECO:0007669"/>
    <property type="project" value="InterPro"/>
</dbReference>
<feature type="non-terminal residue" evidence="6">
    <location>
        <position position="1"/>
    </location>
</feature>
<protein>
    <submittedName>
        <fullName evidence="6 8">Uncharacterized protein</fullName>
    </submittedName>
</protein>
<keyword evidence="9" id="KW-1185">Reference proteome</keyword>
<evidence type="ECO:0000256" key="2">
    <source>
        <dbReference type="ARBA" id="ARBA00006374"/>
    </source>
</evidence>
<feature type="compositionally biased region" description="Polar residues" evidence="5">
    <location>
        <begin position="458"/>
        <end position="476"/>
    </location>
</feature>
<evidence type="ECO:0000256" key="3">
    <source>
        <dbReference type="ARBA" id="ARBA00022552"/>
    </source>
</evidence>
<name>N6UBI5_DENPD</name>
<dbReference type="InterPro" id="IPR010301">
    <property type="entry name" value="RRP1"/>
</dbReference>
<dbReference type="EMBL" id="KB632191">
    <property type="protein sequence ID" value="ERL89848.1"/>
    <property type="molecule type" value="Genomic_DNA"/>
</dbReference>
<dbReference type="Proteomes" id="UP000030742">
    <property type="component" value="Unassembled WGS sequence"/>
</dbReference>
<dbReference type="OMA" id="QEECAEN"/>
<dbReference type="Pfam" id="PF05997">
    <property type="entry name" value="Nop52"/>
    <property type="match status" value="1"/>
</dbReference>
<dbReference type="EnsemblMetazoa" id="XM_019902819.1">
    <property type="protein sequence ID" value="XP_019758378.1"/>
    <property type="gene ID" value="LOC109536553"/>
</dbReference>
<evidence type="ECO:0000313" key="10">
    <source>
        <dbReference type="Proteomes" id="UP000030742"/>
    </source>
</evidence>
<proteinExistence type="inferred from homology"/>
<evidence type="ECO:0000313" key="7">
    <source>
        <dbReference type="EMBL" id="ERL89848.1"/>
    </source>
</evidence>
<dbReference type="PANTHER" id="PTHR13026:SF0">
    <property type="entry name" value="RIBOSOMAL RNA PROCESSING 1B"/>
    <property type="match status" value="1"/>
</dbReference>
<dbReference type="GO" id="GO:0006364">
    <property type="term" value="P:rRNA processing"/>
    <property type="evidence" value="ECO:0007669"/>
    <property type="project" value="UniProtKB-KW"/>
</dbReference>
<organism evidence="6">
    <name type="scientific">Dendroctonus ponderosae</name>
    <name type="common">Mountain pine beetle</name>
    <dbReference type="NCBI Taxonomy" id="77166"/>
    <lineage>
        <taxon>Eukaryota</taxon>
        <taxon>Metazoa</taxon>
        <taxon>Ecdysozoa</taxon>
        <taxon>Arthropoda</taxon>
        <taxon>Hexapoda</taxon>
        <taxon>Insecta</taxon>
        <taxon>Pterygota</taxon>
        <taxon>Neoptera</taxon>
        <taxon>Endopterygota</taxon>
        <taxon>Coleoptera</taxon>
        <taxon>Polyphaga</taxon>
        <taxon>Cucujiformia</taxon>
        <taxon>Curculionidae</taxon>
        <taxon>Scolytinae</taxon>
        <taxon>Dendroctonus</taxon>
    </lineage>
</organism>
<dbReference type="EMBL" id="KB740926">
    <property type="protein sequence ID" value="ENN78016.1"/>
    <property type="molecule type" value="Genomic_DNA"/>
</dbReference>
<dbReference type="GO" id="GO:0005634">
    <property type="term" value="C:nucleus"/>
    <property type="evidence" value="ECO:0007669"/>
    <property type="project" value="UniProtKB-SubCell"/>
</dbReference>
<keyword evidence="4" id="KW-0539">Nucleus</keyword>
<dbReference type="Proteomes" id="UP000019118">
    <property type="component" value="Unassembled WGS sequence"/>
</dbReference>
<evidence type="ECO:0000256" key="4">
    <source>
        <dbReference type="ARBA" id="ARBA00023242"/>
    </source>
</evidence>
<accession>N6UBI5</accession>
<comment type="similarity">
    <text evidence="2">Belongs to the RRP1 family.</text>
</comment>
<comment type="subcellular location">
    <subcellularLocation>
        <location evidence="1">Nucleus</location>
    </subcellularLocation>
</comment>
<keyword evidence="3" id="KW-0698">rRNA processing</keyword>